<keyword evidence="4 7" id="KW-0689">Ribosomal protein</keyword>
<evidence type="ECO:0000256" key="4">
    <source>
        <dbReference type="ARBA" id="ARBA00022980"/>
    </source>
</evidence>
<organism evidence="9">
    <name type="scientific">Candidatus Actinomarina minuta</name>
    <dbReference type="NCBI Taxonomy" id="1389454"/>
    <lineage>
        <taxon>Bacteria</taxon>
        <taxon>Bacillati</taxon>
        <taxon>Actinomycetota</taxon>
        <taxon>Actinomycetes</taxon>
        <taxon>Candidatus Actinomarinidae</taxon>
        <taxon>Candidatus Actinomarinales</taxon>
        <taxon>Candidatus Actinomarineae</taxon>
        <taxon>Candidatus Actinomarinaceae</taxon>
        <taxon>Candidatus Actinomarina</taxon>
    </lineage>
</organism>
<comment type="function">
    <text evidence="7">Binds to the 23S rRNA.</text>
</comment>
<keyword evidence="5 7" id="KW-0687">Ribonucleoprotein</keyword>
<dbReference type="GO" id="GO:1990904">
    <property type="term" value="C:ribonucleoprotein complex"/>
    <property type="evidence" value="ECO:0007669"/>
    <property type="project" value="UniProtKB-KW"/>
</dbReference>
<proteinExistence type="inferred from homology"/>
<dbReference type="InterPro" id="IPR020070">
    <property type="entry name" value="Ribosomal_bL9_N"/>
</dbReference>
<dbReference type="GO" id="GO:0003735">
    <property type="term" value="F:structural constituent of ribosome"/>
    <property type="evidence" value="ECO:0007669"/>
    <property type="project" value="InterPro"/>
</dbReference>
<dbReference type="NCBIfam" id="TIGR00158">
    <property type="entry name" value="L9"/>
    <property type="match status" value="1"/>
</dbReference>
<evidence type="ECO:0000256" key="2">
    <source>
        <dbReference type="ARBA" id="ARBA00022730"/>
    </source>
</evidence>
<dbReference type="Pfam" id="PF01281">
    <property type="entry name" value="Ribosomal_L9_N"/>
    <property type="match status" value="1"/>
</dbReference>
<dbReference type="InterPro" id="IPR009027">
    <property type="entry name" value="Ribosomal_bL9/RNase_H1_N"/>
</dbReference>
<dbReference type="Gene3D" id="3.10.430.100">
    <property type="entry name" value="Ribosomal protein L9, C-terminal domain"/>
    <property type="match status" value="1"/>
</dbReference>
<dbReference type="InterPro" id="IPR020069">
    <property type="entry name" value="Ribosomal_bL9_C"/>
</dbReference>
<keyword evidence="2 7" id="KW-0699">rRNA-binding</keyword>
<dbReference type="InterPro" id="IPR000244">
    <property type="entry name" value="Ribosomal_bL9"/>
</dbReference>
<evidence type="ECO:0000259" key="8">
    <source>
        <dbReference type="PROSITE" id="PS00651"/>
    </source>
</evidence>
<evidence type="ECO:0000256" key="3">
    <source>
        <dbReference type="ARBA" id="ARBA00022884"/>
    </source>
</evidence>
<dbReference type="GO" id="GO:0005840">
    <property type="term" value="C:ribosome"/>
    <property type="evidence" value="ECO:0007669"/>
    <property type="project" value="UniProtKB-KW"/>
</dbReference>
<dbReference type="InterPro" id="IPR020594">
    <property type="entry name" value="Ribosomal_bL9_bac/chp"/>
</dbReference>
<reference evidence="9" key="1">
    <citation type="journal article" date="2013" name="Sci. Rep.">
        <title>Metagenomics uncovers a new group of low GC and ultra-small marine Actinobacteria.</title>
        <authorList>
            <person name="Ghai R."/>
            <person name="Mizuno C.M."/>
            <person name="Picazo A."/>
            <person name="Camacho A."/>
            <person name="Rodriguez-Valera F."/>
        </authorList>
    </citation>
    <scope>NUCLEOTIDE SEQUENCE</scope>
</reference>
<dbReference type="FunFam" id="3.40.5.10:FF:000003">
    <property type="entry name" value="50S ribosomal protein L9"/>
    <property type="match status" value="1"/>
</dbReference>
<sequence>MKLILNSDVKSLGRKGDVVDVAKGYARNYLLPKKLAVVATSSNLKFAEKLQEKREMQTQANDELAESIKTALADANIVISQTTTDEGTLYAAVSNQQIVDAIETFSGFRLEEEQIDMENQVKEIGLHTISVVLGPETKFETTLEVIPETK</sequence>
<dbReference type="EMBL" id="KC811115">
    <property type="protein sequence ID" value="AGQ18872.1"/>
    <property type="molecule type" value="Genomic_DNA"/>
</dbReference>
<evidence type="ECO:0000313" key="9">
    <source>
        <dbReference type="EMBL" id="AGQ18872.1"/>
    </source>
</evidence>
<gene>
    <name evidence="7" type="primary">rplI</name>
</gene>
<protein>
    <recommendedName>
        <fullName evidence="6 7">Large ribosomal subunit protein bL9</fullName>
    </recommendedName>
</protein>
<dbReference type="SUPFAM" id="SSF55658">
    <property type="entry name" value="L9 N-domain-like"/>
    <property type="match status" value="1"/>
</dbReference>
<dbReference type="Pfam" id="PF03948">
    <property type="entry name" value="Ribosomal_L9_C"/>
    <property type="match status" value="1"/>
</dbReference>
<comment type="similarity">
    <text evidence="1 7">Belongs to the bacterial ribosomal protein bL9 family.</text>
</comment>
<feature type="domain" description="Ribosomal protein L9" evidence="8">
    <location>
        <begin position="13"/>
        <end position="40"/>
    </location>
</feature>
<dbReference type="PANTHER" id="PTHR21368">
    <property type="entry name" value="50S RIBOSOMAL PROTEIN L9"/>
    <property type="match status" value="1"/>
</dbReference>
<evidence type="ECO:0000256" key="1">
    <source>
        <dbReference type="ARBA" id="ARBA00010605"/>
    </source>
</evidence>
<name>S5DVD4_9ACTN</name>
<keyword evidence="3 7" id="KW-0694">RNA-binding</keyword>
<dbReference type="GO" id="GO:0019843">
    <property type="term" value="F:rRNA binding"/>
    <property type="evidence" value="ECO:0007669"/>
    <property type="project" value="UniProtKB-UniRule"/>
</dbReference>
<dbReference type="HAMAP" id="MF_00503">
    <property type="entry name" value="Ribosomal_bL9"/>
    <property type="match status" value="1"/>
</dbReference>
<evidence type="ECO:0000256" key="7">
    <source>
        <dbReference type="HAMAP-Rule" id="MF_00503"/>
    </source>
</evidence>
<accession>S5DVD4</accession>
<dbReference type="PROSITE" id="PS00651">
    <property type="entry name" value="RIBOSOMAL_L9"/>
    <property type="match status" value="1"/>
</dbReference>
<dbReference type="SUPFAM" id="SSF55653">
    <property type="entry name" value="Ribosomal protein L9 C-domain"/>
    <property type="match status" value="1"/>
</dbReference>
<dbReference type="GO" id="GO:0006412">
    <property type="term" value="P:translation"/>
    <property type="evidence" value="ECO:0007669"/>
    <property type="project" value="UniProtKB-UniRule"/>
</dbReference>
<dbReference type="AlphaFoldDB" id="S5DVD4"/>
<dbReference type="InterPro" id="IPR036935">
    <property type="entry name" value="Ribosomal_bL9_N_sf"/>
</dbReference>
<dbReference type="Gene3D" id="3.40.5.10">
    <property type="entry name" value="Ribosomal protein L9, N-terminal domain"/>
    <property type="match status" value="1"/>
</dbReference>
<evidence type="ECO:0000256" key="6">
    <source>
        <dbReference type="ARBA" id="ARBA00035292"/>
    </source>
</evidence>
<evidence type="ECO:0000256" key="5">
    <source>
        <dbReference type="ARBA" id="ARBA00023274"/>
    </source>
</evidence>
<dbReference type="InterPro" id="IPR036791">
    <property type="entry name" value="Ribosomal_bL9_C_sf"/>
</dbReference>